<keyword evidence="1" id="KW-1015">Disulfide bond</keyword>
<evidence type="ECO:0000313" key="4">
    <source>
        <dbReference type="EMBL" id="KAG9348215.1"/>
    </source>
</evidence>
<feature type="domain" description="EGF-like" evidence="3">
    <location>
        <begin position="91"/>
        <end position="139"/>
    </location>
</feature>
<dbReference type="AlphaFoldDB" id="A0A8T2P6N1"/>
<dbReference type="EMBL" id="JAFBMS010000011">
    <property type="protein sequence ID" value="KAG9348215.1"/>
    <property type="molecule type" value="Genomic_DNA"/>
</dbReference>
<reference evidence="4" key="1">
    <citation type="thesis" date="2021" institute="BYU ScholarsArchive" country="Provo, UT, USA">
        <title>Applications of and Algorithms for Genome Assembly and Genomic Analyses with an Emphasis on Marine Teleosts.</title>
        <authorList>
            <person name="Pickett B.D."/>
        </authorList>
    </citation>
    <scope>NUCLEOTIDE SEQUENCE</scope>
    <source>
        <strain evidence="4">HI-2016</strain>
    </source>
</reference>
<dbReference type="Proteomes" id="UP000824540">
    <property type="component" value="Unassembled WGS sequence"/>
</dbReference>
<evidence type="ECO:0000256" key="2">
    <source>
        <dbReference type="SAM" id="MobiDB-lite"/>
    </source>
</evidence>
<dbReference type="InterPro" id="IPR000742">
    <property type="entry name" value="EGF"/>
</dbReference>
<sequence>MKVESRGMRVSSVTLLDPEGPRGKRDSEKERERRKEEEKQKEGISRCSEATSPSVSPSMPHSVHLLLLLSAGGCLSSPVTPTLTSVLATPSPDPCEGQPCLNSGSCVPQPVLPLTPESQPDSQAYTCSCSSGFTGRNCEDKKGDRRYCGNGAAGRQWPGRSVDCVWILSNGPCRAVPESDKRAEAGPLSLFSLEGGWDKVAEPATHWSSCDSERNGRKTPRTAIGGENKDVLQCVRAVVVKGLTHGGSVRSPETILSWIEIDPDKTSAESVPLNHCCPWVLLVVEETVTGGWKVGSTLSGQRDLPRSYVSRHDPDAGIKPGPYQRVSTDISDGFGIVSGGDGCWGWRLGTLAISSPPPPAAPTRNPW</sequence>
<organism evidence="4 5">
    <name type="scientific">Albula glossodonta</name>
    <name type="common">roundjaw bonefish</name>
    <dbReference type="NCBI Taxonomy" id="121402"/>
    <lineage>
        <taxon>Eukaryota</taxon>
        <taxon>Metazoa</taxon>
        <taxon>Chordata</taxon>
        <taxon>Craniata</taxon>
        <taxon>Vertebrata</taxon>
        <taxon>Euteleostomi</taxon>
        <taxon>Actinopterygii</taxon>
        <taxon>Neopterygii</taxon>
        <taxon>Teleostei</taxon>
        <taxon>Albuliformes</taxon>
        <taxon>Albulidae</taxon>
        <taxon>Albula</taxon>
    </lineage>
</organism>
<feature type="disulfide bond" evidence="1">
    <location>
        <begin position="129"/>
        <end position="138"/>
    </location>
</feature>
<dbReference type="Gene3D" id="2.10.25.10">
    <property type="entry name" value="Laminin"/>
    <property type="match status" value="1"/>
</dbReference>
<dbReference type="OrthoDB" id="8962045at2759"/>
<gene>
    <name evidence="4" type="ORF">JZ751_001950</name>
</gene>
<dbReference type="PROSITE" id="PS00022">
    <property type="entry name" value="EGF_1"/>
    <property type="match status" value="1"/>
</dbReference>
<comment type="caution">
    <text evidence="4">The sequence shown here is derived from an EMBL/GenBank/DDBJ whole genome shotgun (WGS) entry which is preliminary data.</text>
</comment>
<feature type="compositionally biased region" description="Basic and acidic residues" evidence="2">
    <location>
        <begin position="19"/>
        <end position="44"/>
    </location>
</feature>
<protein>
    <recommendedName>
        <fullName evidence="3">EGF-like domain-containing protein</fullName>
    </recommendedName>
</protein>
<dbReference type="CDD" id="cd00054">
    <property type="entry name" value="EGF_CA"/>
    <property type="match status" value="1"/>
</dbReference>
<evidence type="ECO:0000256" key="1">
    <source>
        <dbReference type="PROSITE-ProRule" id="PRU00076"/>
    </source>
</evidence>
<keyword evidence="5" id="KW-1185">Reference proteome</keyword>
<dbReference type="SUPFAM" id="SSF57196">
    <property type="entry name" value="EGF/Laminin"/>
    <property type="match status" value="1"/>
</dbReference>
<comment type="caution">
    <text evidence="1">Lacks conserved residue(s) required for the propagation of feature annotation.</text>
</comment>
<evidence type="ECO:0000313" key="5">
    <source>
        <dbReference type="Proteomes" id="UP000824540"/>
    </source>
</evidence>
<dbReference type="SMART" id="SM00181">
    <property type="entry name" value="EGF"/>
    <property type="match status" value="1"/>
</dbReference>
<proteinExistence type="predicted"/>
<dbReference type="PROSITE" id="PS50026">
    <property type="entry name" value="EGF_3"/>
    <property type="match status" value="1"/>
</dbReference>
<feature type="region of interest" description="Disordered" evidence="2">
    <location>
        <begin position="1"/>
        <end position="59"/>
    </location>
</feature>
<name>A0A8T2P6N1_9TELE</name>
<dbReference type="PROSITE" id="PS01186">
    <property type="entry name" value="EGF_2"/>
    <property type="match status" value="1"/>
</dbReference>
<accession>A0A8T2P6N1</accession>
<keyword evidence="1" id="KW-0245">EGF-like domain</keyword>
<evidence type="ECO:0000259" key="3">
    <source>
        <dbReference type="PROSITE" id="PS50026"/>
    </source>
</evidence>